<sequence length="107" mass="11959">MTLGAFKQPRTLDRGDWRTCTFGALRTTWRCGWTGDGHPGIGGNAYLTAQQLWLRHAPQRTRLRVIGALAVQHASHRTVPVKCNEDTTKEATSELNITGSHKCTWQT</sequence>
<gene>
    <name evidence="1" type="ORF">CYLTODRAFT_15560</name>
</gene>
<name>A0A0D7B944_9AGAR</name>
<evidence type="ECO:0000313" key="1">
    <source>
        <dbReference type="EMBL" id="KIY67103.1"/>
    </source>
</evidence>
<keyword evidence="2" id="KW-1185">Reference proteome</keyword>
<proteinExistence type="predicted"/>
<dbReference type="AlphaFoldDB" id="A0A0D7B944"/>
<reference evidence="1 2" key="1">
    <citation type="journal article" date="2015" name="Fungal Genet. Biol.">
        <title>Evolution of novel wood decay mechanisms in Agaricales revealed by the genome sequences of Fistulina hepatica and Cylindrobasidium torrendii.</title>
        <authorList>
            <person name="Floudas D."/>
            <person name="Held B.W."/>
            <person name="Riley R."/>
            <person name="Nagy L.G."/>
            <person name="Koehler G."/>
            <person name="Ransdell A.S."/>
            <person name="Younus H."/>
            <person name="Chow J."/>
            <person name="Chiniquy J."/>
            <person name="Lipzen A."/>
            <person name="Tritt A."/>
            <person name="Sun H."/>
            <person name="Haridas S."/>
            <person name="LaButti K."/>
            <person name="Ohm R.A."/>
            <person name="Kues U."/>
            <person name="Blanchette R.A."/>
            <person name="Grigoriev I.V."/>
            <person name="Minto R.E."/>
            <person name="Hibbett D.S."/>
        </authorList>
    </citation>
    <scope>NUCLEOTIDE SEQUENCE [LARGE SCALE GENOMIC DNA]</scope>
    <source>
        <strain evidence="1 2">FP15055 ss-10</strain>
    </source>
</reference>
<organism evidence="1 2">
    <name type="scientific">Cylindrobasidium torrendii FP15055 ss-10</name>
    <dbReference type="NCBI Taxonomy" id="1314674"/>
    <lineage>
        <taxon>Eukaryota</taxon>
        <taxon>Fungi</taxon>
        <taxon>Dikarya</taxon>
        <taxon>Basidiomycota</taxon>
        <taxon>Agaricomycotina</taxon>
        <taxon>Agaricomycetes</taxon>
        <taxon>Agaricomycetidae</taxon>
        <taxon>Agaricales</taxon>
        <taxon>Marasmiineae</taxon>
        <taxon>Physalacriaceae</taxon>
        <taxon>Cylindrobasidium</taxon>
    </lineage>
</organism>
<protein>
    <submittedName>
        <fullName evidence="1">Uncharacterized protein</fullName>
    </submittedName>
</protein>
<dbReference type="Proteomes" id="UP000054007">
    <property type="component" value="Unassembled WGS sequence"/>
</dbReference>
<evidence type="ECO:0000313" key="2">
    <source>
        <dbReference type="Proteomes" id="UP000054007"/>
    </source>
</evidence>
<dbReference type="EMBL" id="KN880535">
    <property type="protein sequence ID" value="KIY67103.1"/>
    <property type="molecule type" value="Genomic_DNA"/>
</dbReference>
<accession>A0A0D7B944</accession>